<gene>
    <name evidence="1" type="ORF">HLQ16_21055</name>
</gene>
<sequence>MRGMKGRELGEEKCKKLKVGLDRYVRIEGIESKLVNIPTIVTGINDDGTIGQEEIKSYAYEVVDQNNKVIN</sequence>
<name>A0A7Y3WUS9_9CLOT</name>
<evidence type="ECO:0000313" key="2">
    <source>
        <dbReference type="Proteomes" id="UP000531659"/>
    </source>
</evidence>
<organism evidence="1 2">
    <name type="scientific">Clostridium estertheticum</name>
    <dbReference type="NCBI Taxonomy" id="238834"/>
    <lineage>
        <taxon>Bacteria</taxon>
        <taxon>Bacillati</taxon>
        <taxon>Bacillota</taxon>
        <taxon>Clostridia</taxon>
        <taxon>Eubacteriales</taxon>
        <taxon>Clostridiaceae</taxon>
        <taxon>Clostridium</taxon>
    </lineage>
</organism>
<protein>
    <submittedName>
        <fullName evidence="1">Uncharacterized protein</fullName>
    </submittedName>
</protein>
<dbReference type="EMBL" id="JABEYB010000023">
    <property type="protein sequence ID" value="NNU78403.1"/>
    <property type="molecule type" value="Genomic_DNA"/>
</dbReference>
<reference evidence="1 2" key="1">
    <citation type="submission" date="2020-05" db="EMBL/GenBank/DDBJ databases">
        <title>Complete genome of Clostridium estertheticum subspecies estertheticum, isolated from Vacuum packed lamb meat from New Zealand imported to Switzerland.</title>
        <authorList>
            <person name="Wambui J."/>
            <person name="Stevens M.J.A."/>
            <person name="Stephan R."/>
        </authorList>
    </citation>
    <scope>NUCLEOTIDE SEQUENCE [LARGE SCALE GENOMIC DNA]</scope>
    <source>
        <strain evidence="1 2">CEST001</strain>
    </source>
</reference>
<dbReference type="RefSeq" id="WP_171298971.1">
    <property type="nucleotide sequence ID" value="NZ_CP087098.1"/>
</dbReference>
<evidence type="ECO:0000313" key="1">
    <source>
        <dbReference type="EMBL" id="NNU78403.1"/>
    </source>
</evidence>
<dbReference type="AlphaFoldDB" id="A0A7Y3WUS9"/>
<dbReference type="Proteomes" id="UP000531659">
    <property type="component" value="Unassembled WGS sequence"/>
</dbReference>
<proteinExistence type="predicted"/>
<comment type="caution">
    <text evidence="1">The sequence shown here is derived from an EMBL/GenBank/DDBJ whole genome shotgun (WGS) entry which is preliminary data.</text>
</comment>
<accession>A0A7Y3WUS9</accession>